<keyword evidence="7" id="KW-0963">Cytoplasm</keyword>
<reference evidence="13" key="1">
    <citation type="submission" date="2023-03" db="EMBL/GenBank/DDBJ databases">
        <title>Complete genome of Cladonia borealis.</title>
        <authorList>
            <person name="Park H."/>
        </authorList>
    </citation>
    <scope>NUCLEOTIDE SEQUENCE</scope>
    <source>
        <strain evidence="13">ANT050790</strain>
    </source>
</reference>
<dbReference type="EMBL" id="JAFEKC020000002">
    <property type="protein sequence ID" value="KAK0516553.1"/>
    <property type="molecule type" value="Genomic_DNA"/>
</dbReference>
<evidence type="ECO:0000259" key="12">
    <source>
        <dbReference type="Pfam" id="PF00291"/>
    </source>
</evidence>
<accession>A0AA39V500</accession>
<dbReference type="InterPro" id="IPR050147">
    <property type="entry name" value="Ser/Thr_Dehydratase"/>
</dbReference>
<dbReference type="GO" id="GO:0006565">
    <property type="term" value="P:L-serine catabolic process"/>
    <property type="evidence" value="ECO:0007669"/>
    <property type="project" value="TreeGrafter"/>
</dbReference>
<dbReference type="EC" id="4.3.1.17" evidence="5"/>
<dbReference type="CDD" id="cd06448">
    <property type="entry name" value="L-Ser-dehyd"/>
    <property type="match status" value="1"/>
</dbReference>
<dbReference type="PROSITE" id="PS00165">
    <property type="entry name" value="DEHYDRATASE_SER_THR"/>
    <property type="match status" value="1"/>
</dbReference>
<dbReference type="GO" id="GO:0030170">
    <property type="term" value="F:pyridoxal phosphate binding"/>
    <property type="evidence" value="ECO:0007669"/>
    <property type="project" value="InterPro"/>
</dbReference>
<dbReference type="Pfam" id="PF00291">
    <property type="entry name" value="PALP"/>
    <property type="match status" value="1"/>
</dbReference>
<evidence type="ECO:0000256" key="11">
    <source>
        <dbReference type="SAM" id="MobiDB-lite"/>
    </source>
</evidence>
<proteinExistence type="inferred from homology"/>
<dbReference type="GO" id="GO:0004794">
    <property type="term" value="F:threonine deaminase activity"/>
    <property type="evidence" value="ECO:0007669"/>
    <property type="project" value="TreeGrafter"/>
</dbReference>
<evidence type="ECO:0000256" key="1">
    <source>
        <dbReference type="ARBA" id="ARBA00001933"/>
    </source>
</evidence>
<dbReference type="Gene3D" id="3.40.50.1100">
    <property type="match status" value="2"/>
</dbReference>
<dbReference type="InterPro" id="IPR036052">
    <property type="entry name" value="TrpB-like_PALP_sf"/>
</dbReference>
<comment type="similarity">
    <text evidence="4">Belongs to the serine/threonine dehydratase family.</text>
</comment>
<protein>
    <recommendedName>
        <fullName evidence="5">L-serine ammonia-lyase</fullName>
        <ecNumber evidence="5">4.3.1.17</ecNumber>
    </recommendedName>
</protein>
<evidence type="ECO:0000256" key="7">
    <source>
        <dbReference type="ARBA" id="ARBA00022490"/>
    </source>
</evidence>
<name>A0AA39V500_9LECA</name>
<dbReference type="GO" id="GO:0005737">
    <property type="term" value="C:cytoplasm"/>
    <property type="evidence" value="ECO:0007669"/>
    <property type="project" value="UniProtKB-SubCell"/>
</dbReference>
<comment type="caution">
    <text evidence="13">The sequence shown here is derived from an EMBL/GenBank/DDBJ whole genome shotgun (WGS) entry which is preliminary data.</text>
</comment>
<dbReference type="GO" id="GO:0009097">
    <property type="term" value="P:isoleucine biosynthetic process"/>
    <property type="evidence" value="ECO:0007669"/>
    <property type="project" value="TreeGrafter"/>
</dbReference>
<gene>
    <name evidence="13" type="ORF">JMJ35_001156</name>
</gene>
<organism evidence="13 14">
    <name type="scientific">Cladonia borealis</name>
    <dbReference type="NCBI Taxonomy" id="184061"/>
    <lineage>
        <taxon>Eukaryota</taxon>
        <taxon>Fungi</taxon>
        <taxon>Dikarya</taxon>
        <taxon>Ascomycota</taxon>
        <taxon>Pezizomycotina</taxon>
        <taxon>Lecanoromycetes</taxon>
        <taxon>OSLEUM clade</taxon>
        <taxon>Lecanoromycetidae</taxon>
        <taxon>Lecanorales</taxon>
        <taxon>Lecanorineae</taxon>
        <taxon>Cladoniaceae</taxon>
        <taxon>Cladonia</taxon>
    </lineage>
</organism>
<dbReference type="GO" id="GO:0006567">
    <property type="term" value="P:L-threonine catabolic process"/>
    <property type="evidence" value="ECO:0007669"/>
    <property type="project" value="TreeGrafter"/>
</dbReference>
<keyword evidence="8" id="KW-0663">Pyridoxal phosphate</keyword>
<comment type="subcellular location">
    <subcellularLocation>
        <location evidence="2">Cytoplasm</location>
    </subcellularLocation>
</comment>
<dbReference type="InterPro" id="IPR001926">
    <property type="entry name" value="TrpB-like_PALP"/>
</dbReference>
<keyword evidence="14" id="KW-1185">Reference proteome</keyword>
<comment type="pathway">
    <text evidence="3">Carbohydrate biosynthesis; gluconeogenesis.</text>
</comment>
<sequence>MGSLGPSDVPKPWIPTPLKESSPLSRAAGCRIFLKLENLQPSGSFKSRAVGNLIRQALITSPKPDCIHFYSSSGGNAGLACVTAARSLQRPATVVVPISTKPLMIAKIKTAGASKVIQHGNSWAEADKFLREEVLANDPHGVYVPPFDHDDVRSGTSTIVEELEEKPDAIVCSVGGGGLFSGIQLGLEARGWGNVSVLAMETEGAESLARSLKEDELVTLPAITSIATSLGAKRVAQKTFVLGKRRNVTSVVLSDAEAAMGCWRLADDERLVVEPACGVSVAVCYDGRLKQLLPKLTNESRVVVIICGGSDITLEMLMGYRKKYADIERLTTNDRDVPSTLSAPNEAMDDSKVS</sequence>
<feature type="domain" description="Tryptophan synthase beta chain-like PALP" evidence="12">
    <location>
        <begin position="14"/>
        <end position="308"/>
    </location>
</feature>
<evidence type="ECO:0000256" key="8">
    <source>
        <dbReference type="ARBA" id="ARBA00022898"/>
    </source>
</evidence>
<evidence type="ECO:0000256" key="3">
    <source>
        <dbReference type="ARBA" id="ARBA00004742"/>
    </source>
</evidence>
<dbReference type="Proteomes" id="UP001166286">
    <property type="component" value="Unassembled WGS sequence"/>
</dbReference>
<evidence type="ECO:0000256" key="9">
    <source>
        <dbReference type="ARBA" id="ARBA00023239"/>
    </source>
</evidence>
<evidence type="ECO:0000256" key="6">
    <source>
        <dbReference type="ARBA" id="ARBA00022432"/>
    </source>
</evidence>
<dbReference type="PANTHER" id="PTHR48078:SF2">
    <property type="entry name" value="CATABOLIC L-SERINE_THREONINE DEHYDRATASE"/>
    <property type="match status" value="1"/>
</dbReference>
<evidence type="ECO:0000256" key="5">
    <source>
        <dbReference type="ARBA" id="ARBA00012093"/>
    </source>
</evidence>
<keyword evidence="6" id="KW-0312">Gluconeogenesis</keyword>
<comment type="cofactor">
    <cofactor evidence="1">
        <name>pyridoxal 5'-phosphate</name>
        <dbReference type="ChEBI" id="CHEBI:597326"/>
    </cofactor>
</comment>
<evidence type="ECO:0000256" key="10">
    <source>
        <dbReference type="ARBA" id="ARBA00049406"/>
    </source>
</evidence>
<dbReference type="GO" id="GO:0006094">
    <property type="term" value="P:gluconeogenesis"/>
    <property type="evidence" value="ECO:0007669"/>
    <property type="project" value="UniProtKB-KW"/>
</dbReference>
<feature type="region of interest" description="Disordered" evidence="11">
    <location>
        <begin position="335"/>
        <end position="354"/>
    </location>
</feature>
<dbReference type="GO" id="GO:0003941">
    <property type="term" value="F:L-serine ammonia-lyase activity"/>
    <property type="evidence" value="ECO:0007669"/>
    <property type="project" value="UniProtKB-EC"/>
</dbReference>
<evidence type="ECO:0000256" key="4">
    <source>
        <dbReference type="ARBA" id="ARBA00010869"/>
    </source>
</evidence>
<evidence type="ECO:0000256" key="2">
    <source>
        <dbReference type="ARBA" id="ARBA00004496"/>
    </source>
</evidence>
<dbReference type="SUPFAM" id="SSF53686">
    <property type="entry name" value="Tryptophan synthase beta subunit-like PLP-dependent enzymes"/>
    <property type="match status" value="1"/>
</dbReference>
<dbReference type="PANTHER" id="PTHR48078">
    <property type="entry name" value="THREONINE DEHYDRATASE, MITOCHONDRIAL-RELATED"/>
    <property type="match status" value="1"/>
</dbReference>
<dbReference type="FunFam" id="3.40.50.1100:FF:000040">
    <property type="entry name" value="L-serine dehydratase, putative"/>
    <property type="match status" value="1"/>
</dbReference>
<evidence type="ECO:0000313" key="14">
    <source>
        <dbReference type="Proteomes" id="UP001166286"/>
    </source>
</evidence>
<dbReference type="AlphaFoldDB" id="A0AA39V500"/>
<dbReference type="InterPro" id="IPR000634">
    <property type="entry name" value="Ser/Thr_deHydtase_PyrdxlP-BS"/>
</dbReference>
<evidence type="ECO:0000313" key="13">
    <source>
        <dbReference type="EMBL" id="KAK0516553.1"/>
    </source>
</evidence>
<keyword evidence="9" id="KW-0456">Lyase</keyword>
<feature type="region of interest" description="Disordered" evidence="11">
    <location>
        <begin position="1"/>
        <end position="22"/>
    </location>
</feature>
<comment type="catalytic activity">
    <reaction evidence="10">
        <text>L-serine = pyruvate + NH4(+)</text>
        <dbReference type="Rhea" id="RHEA:19169"/>
        <dbReference type="ChEBI" id="CHEBI:15361"/>
        <dbReference type="ChEBI" id="CHEBI:28938"/>
        <dbReference type="ChEBI" id="CHEBI:33384"/>
        <dbReference type="EC" id="4.3.1.17"/>
    </reaction>
</comment>